<dbReference type="PATRIC" id="fig|330734.3.peg.431"/>
<dbReference type="NCBIfam" id="TIGR00254">
    <property type="entry name" value="GGDEF"/>
    <property type="match status" value="1"/>
</dbReference>
<keyword evidence="2" id="KW-0973">c-di-GMP</keyword>
<dbReference type="PROSITE" id="PS50113">
    <property type="entry name" value="PAC"/>
    <property type="match status" value="1"/>
</dbReference>
<dbReference type="SMART" id="SM00052">
    <property type="entry name" value="EAL"/>
    <property type="match status" value="1"/>
</dbReference>
<dbReference type="InterPro" id="IPR052155">
    <property type="entry name" value="Biofilm_reg_signaling"/>
</dbReference>
<dbReference type="InterPro" id="IPR043128">
    <property type="entry name" value="Rev_trsase/Diguanyl_cyclase"/>
</dbReference>
<feature type="domain" description="PAS" evidence="4">
    <location>
        <begin position="298"/>
        <end position="371"/>
    </location>
</feature>
<dbReference type="PROSITE" id="PS50887">
    <property type="entry name" value="GGDEF"/>
    <property type="match status" value="1"/>
</dbReference>
<evidence type="ECO:0000259" key="6">
    <source>
        <dbReference type="PROSITE" id="PS50883"/>
    </source>
</evidence>
<dbReference type="InterPro" id="IPR001610">
    <property type="entry name" value="PAC"/>
</dbReference>
<dbReference type="FunFam" id="3.20.20.450:FF:000001">
    <property type="entry name" value="Cyclic di-GMP phosphodiesterase yahA"/>
    <property type="match status" value="1"/>
</dbReference>
<dbReference type="InterPro" id="IPR003018">
    <property type="entry name" value="GAF"/>
</dbReference>
<keyword evidence="3" id="KW-0418">Kinase</keyword>
<reference evidence="8 9" key="1">
    <citation type="submission" date="2015-05" db="EMBL/GenBank/DDBJ databases">
        <title>Complete genome of Marinobacter psychrophilus strain 20041T isolated from sea-ice of the Canadian Basin.</title>
        <authorList>
            <person name="Song L."/>
            <person name="Ren L."/>
            <person name="Yu Y."/>
            <person name="Wang X."/>
        </authorList>
    </citation>
    <scope>NUCLEOTIDE SEQUENCE [LARGE SCALE GENOMIC DNA]</scope>
    <source>
        <strain evidence="8 9">20041</strain>
    </source>
</reference>
<dbReference type="RefSeq" id="WP_048384049.1">
    <property type="nucleotide sequence ID" value="NZ_CP011494.1"/>
</dbReference>
<sequence>MSDIEFSVLKAQQEIHELIAQQRPLEQTLDAIAVWADSMMPGALVSIMRFNPDTKNLSLMPTSRFSDDFFRAMQDIPVAENMGTCGTAAFTKNLVITENIQKDRCWDGYRDIAEAEGVIACWSMPILTSKKELLGTFATYYSAPASPTAEAQRNLARGASLTALAILRHRDTEDFYVLSEQHQALFDNHPYGMCLFDMGGHFQSCNTAMEGITGYTADRLYGLHFNHFVELEHRALSQKAFDRAQNGETITYETIRNHAAGHPYFLEITNFPVTIQGEIVGVYGICRDITDSKDQDAEMRLLKRGIEANPSGIVMVDALHPEMLMVYANPAFSEITGYTHSDIVGHSWHVLNGENTSAEAVETIERGLRHQTKINVELINYRKDGTTFWNHLRVSPVFDTEGLCTHFISTLQDISHQKEQQAQITFQATYDLLTGLPNEALFKATLRDALTADDGRVSLAAMYLGLDGFKHINDDLGRPVGDQVLITIAQRLTDLIEPEATVARLDGDEFGLLVAGYTNRNEVIQLAKRILANIAQPIDVDGQMVQISASIGIACNGGPLAAPYELLRFAGLALERAKRQGRNTWQWYSYQKTEHHRLSVNTRHDLHAALKENQFEIHYQPLVDAVTGHMRSVEALVRWHHPTRGMVSPGEFIPLAEQTGQIVPLGLWILEQACAEMADFNAHRGQALPVAVNISSLQFVRDGFLDDVRRVLNETGLPPQLLEMEVTESVLLDGDKPVIELMETLKTLGVRMVLDDFGTGYSSLSYLQDLPVHKVKLDRSFVEKIATDHKVAAIVEAVITMTHHMDMTVVAEGVETREQQEDLARRHCDILQGFLFARPMPLAELKKLPDLLPVNPAAS</sequence>
<evidence type="ECO:0000256" key="3">
    <source>
        <dbReference type="ARBA" id="ARBA00022777"/>
    </source>
</evidence>
<dbReference type="InterPro" id="IPR035919">
    <property type="entry name" value="EAL_sf"/>
</dbReference>
<dbReference type="CDD" id="cd00130">
    <property type="entry name" value="PAS"/>
    <property type="match status" value="2"/>
</dbReference>
<feature type="domain" description="PAC" evidence="5">
    <location>
        <begin position="372"/>
        <end position="426"/>
    </location>
</feature>
<protein>
    <recommendedName>
        <fullName evidence="1">cyclic-guanylate-specific phosphodiesterase</fullName>
        <ecNumber evidence="1">3.1.4.52</ecNumber>
    </recommendedName>
</protein>
<dbReference type="Pfam" id="PF13185">
    <property type="entry name" value="GAF_2"/>
    <property type="match status" value="1"/>
</dbReference>
<dbReference type="InterPro" id="IPR029787">
    <property type="entry name" value="Nucleotide_cyclase"/>
</dbReference>
<proteinExistence type="predicted"/>
<dbReference type="SMART" id="SM00086">
    <property type="entry name" value="PAC"/>
    <property type="match status" value="2"/>
</dbReference>
<evidence type="ECO:0000313" key="8">
    <source>
        <dbReference type="EMBL" id="AKO51338.1"/>
    </source>
</evidence>
<feature type="domain" description="EAL" evidence="6">
    <location>
        <begin position="599"/>
        <end position="853"/>
    </location>
</feature>
<dbReference type="STRING" id="330734.ABA45_01945"/>
<dbReference type="SUPFAM" id="SSF141868">
    <property type="entry name" value="EAL domain-like"/>
    <property type="match status" value="1"/>
</dbReference>
<keyword evidence="9" id="KW-1185">Reference proteome</keyword>
<organism evidence="8 9">
    <name type="scientific">Marinobacter psychrophilus</name>
    <dbReference type="NCBI Taxonomy" id="330734"/>
    <lineage>
        <taxon>Bacteria</taxon>
        <taxon>Pseudomonadati</taxon>
        <taxon>Pseudomonadota</taxon>
        <taxon>Gammaproteobacteria</taxon>
        <taxon>Pseudomonadales</taxon>
        <taxon>Marinobacteraceae</taxon>
        <taxon>Marinobacter</taxon>
    </lineage>
</organism>
<dbReference type="SMART" id="SM00267">
    <property type="entry name" value="GGDEF"/>
    <property type="match status" value="1"/>
</dbReference>
<dbReference type="SUPFAM" id="SSF55785">
    <property type="entry name" value="PYP-like sensor domain (PAS domain)"/>
    <property type="match status" value="2"/>
</dbReference>
<dbReference type="InterPro" id="IPR000014">
    <property type="entry name" value="PAS"/>
</dbReference>
<dbReference type="InterPro" id="IPR035965">
    <property type="entry name" value="PAS-like_dom_sf"/>
</dbReference>
<dbReference type="Pfam" id="PF00990">
    <property type="entry name" value="GGDEF"/>
    <property type="match status" value="1"/>
</dbReference>
<evidence type="ECO:0000256" key="2">
    <source>
        <dbReference type="ARBA" id="ARBA00022636"/>
    </source>
</evidence>
<dbReference type="InterPro" id="IPR012226">
    <property type="entry name" value="Diguanyl_cyclase/Pdiesterase"/>
</dbReference>
<gene>
    <name evidence="8" type="ORF">ABA45_01945</name>
</gene>
<dbReference type="PIRSF" id="PIRSF005925">
    <property type="entry name" value="Dos"/>
    <property type="match status" value="1"/>
</dbReference>
<dbReference type="AlphaFoldDB" id="A0A0H4I0J0"/>
<dbReference type="GO" id="GO:0016301">
    <property type="term" value="F:kinase activity"/>
    <property type="evidence" value="ECO:0007669"/>
    <property type="project" value="UniProtKB-KW"/>
</dbReference>
<dbReference type="InterPro" id="IPR000160">
    <property type="entry name" value="GGDEF_dom"/>
</dbReference>
<dbReference type="EC" id="3.1.4.52" evidence="1"/>
<dbReference type="Proteomes" id="UP000036406">
    <property type="component" value="Chromosome"/>
</dbReference>
<dbReference type="SUPFAM" id="SSF55073">
    <property type="entry name" value="Nucleotide cyclase"/>
    <property type="match status" value="1"/>
</dbReference>
<evidence type="ECO:0000259" key="4">
    <source>
        <dbReference type="PROSITE" id="PS50112"/>
    </source>
</evidence>
<keyword evidence="3" id="KW-0808">Transferase</keyword>
<dbReference type="PANTHER" id="PTHR44757:SF2">
    <property type="entry name" value="BIOFILM ARCHITECTURE MAINTENANCE PROTEIN MBAA"/>
    <property type="match status" value="1"/>
</dbReference>
<feature type="domain" description="GGDEF" evidence="7">
    <location>
        <begin position="457"/>
        <end position="590"/>
    </location>
</feature>
<dbReference type="EMBL" id="CP011494">
    <property type="protein sequence ID" value="AKO51338.1"/>
    <property type="molecule type" value="Genomic_DNA"/>
</dbReference>
<dbReference type="GO" id="GO:0071111">
    <property type="term" value="F:cyclic-guanylate-specific phosphodiesterase activity"/>
    <property type="evidence" value="ECO:0007669"/>
    <property type="project" value="UniProtKB-EC"/>
</dbReference>
<dbReference type="InterPro" id="IPR001633">
    <property type="entry name" value="EAL_dom"/>
</dbReference>
<dbReference type="Gene3D" id="3.20.20.450">
    <property type="entry name" value="EAL domain"/>
    <property type="match status" value="1"/>
</dbReference>
<dbReference type="NCBIfam" id="TIGR00229">
    <property type="entry name" value="sensory_box"/>
    <property type="match status" value="2"/>
</dbReference>
<dbReference type="PANTHER" id="PTHR44757">
    <property type="entry name" value="DIGUANYLATE CYCLASE DGCP"/>
    <property type="match status" value="1"/>
</dbReference>
<evidence type="ECO:0000259" key="5">
    <source>
        <dbReference type="PROSITE" id="PS50113"/>
    </source>
</evidence>
<evidence type="ECO:0000256" key="1">
    <source>
        <dbReference type="ARBA" id="ARBA00012282"/>
    </source>
</evidence>
<evidence type="ECO:0000313" key="9">
    <source>
        <dbReference type="Proteomes" id="UP000036406"/>
    </source>
</evidence>
<dbReference type="CDD" id="cd01948">
    <property type="entry name" value="EAL"/>
    <property type="match status" value="1"/>
</dbReference>
<name>A0A0H4I0J0_9GAMM</name>
<dbReference type="Gene3D" id="3.30.70.270">
    <property type="match status" value="1"/>
</dbReference>
<dbReference type="Pfam" id="PF08448">
    <property type="entry name" value="PAS_4"/>
    <property type="match status" value="1"/>
</dbReference>
<dbReference type="PROSITE" id="PS50112">
    <property type="entry name" value="PAS"/>
    <property type="match status" value="1"/>
</dbReference>
<dbReference type="Pfam" id="PF13426">
    <property type="entry name" value="PAS_9"/>
    <property type="match status" value="1"/>
</dbReference>
<dbReference type="Gene3D" id="3.30.450.20">
    <property type="entry name" value="PAS domain"/>
    <property type="match status" value="2"/>
</dbReference>
<dbReference type="SMART" id="SM00091">
    <property type="entry name" value="PAS"/>
    <property type="match status" value="2"/>
</dbReference>
<evidence type="ECO:0000259" key="7">
    <source>
        <dbReference type="PROSITE" id="PS50887"/>
    </source>
</evidence>
<dbReference type="PROSITE" id="PS50883">
    <property type="entry name" value="EAL"/>
    <property type="match status" value="1"/>
</dbReference>
<dbReference type="KEGG" id="mpq:ABA45_01945"/>
<dbReference type="SUPFAM" id="SSF55781">
    <property type="entry name" value="GAF domain-like"/>
    <property type="match status" value="1"/>
</dbReference>
<accession>A0A0H4I0J0</accession>
<dbReference type="InterPro" id="IPR000700">
    <property type="entry name" value="PAS-assoc_C"/>
</dbReference>
<dbReference type="Pfam" id="PF00563">
    <property type="entry name" value="EAL"/>
    <property type="match status" value="1"/>
</dbReference>
<dbReference type="InterPro" id="IPR029016">
    <property type="entry name" value="GAF-like_dom_sf"/>
</dbReference>
<dbReference type="Gene3D" id="3.30.450.40">
    <property type="match status" value="1"/>
</dbReference>
<dbReference type="CDD" id="cd01949">
    <property type="entry name" value="GGDEF"/>
    <property type="match status" value="1"/>
</dbReference>
<dbReference type="InterPro" id="IPR013656">
    <property type="entry name" value="PAS_4"/>
</dbReference>